<protein>
    <submittedName>
        <fullName evidence="2">Uncharacterized protein</fullName>
    </submittedName>
</protein>
<feature type="region of interest" description="Disordered" evidence="1">
    <location>
        <begin position="89"/>
        <end position="109"/>
    </location>
</feature>
<name>A0A8E2F2D4_9PEZI</name>
<evidence type="ECO:0000313" key="2">
    <source>
        <dbReference type="EMBL" id="OCL08876.1"/>
    </source>
</evidence>
<organism evidence="2 3">
    <name type="scientific">Glonium stellatum</name>
    <dbReference type="NCBI Taxonomy" id="574774"/>
    <lineage>
        <taxon>Eukaryota</taxon>
        <taxon>Fungi</taxon>
        <taxon>Dikarya</taxon>
        <taxon>Ascomycota</taxon>
        <taxon>Pezizomycotina</taxon>
        <taxon>Dothideomycetes</taxon>
        <taxon>Pleosporomycetidae</taxon>
        <taxon>Gloniales</taxon>
        <taxon>Gloniaceae</taxon>
        <taxon>Glonium</taxon>
    </lineage>
</organism>
<evidence type="ECO:0000256" key="1">
    <source>
        <dbReference type="SAM" id="MobiDB-lite"/>
    </source>
</evidence>
<sequence>MLAREGSSLRVEDFIYVGASNKGKGSRINCQVSGAMLGLLSGGGVLCWRGCYVAGGWSERKSCNKTLRVQETTSNQERKMVNQRLKRWTAGKNAGTRGHGGGQSRKQRASEVIPLVPGSVGTCIATIGIKAHHSSHGGGGRFTPEYCYSQPVDYFIET</sequence>
<accession>A0A8E2F2D4</accession>
<proteinExistence type="predicted"/>
<dbReference type="EMBL" id="KV749570">
    <property type="protein sequence ID" value="OCL08876.1"/>
    <property type="molecule type" value="Genomic_DNA"/>
</dbReference>
<gene>
    <name evidence="2" type="ORF">AOQ84DRAFT_363745</name>
</gene>
<keyword evidence="3" id="KW-1185">Reference proteome</keyword>
<dbReference type="Proteomes" id="UP000250140">
    <property type="component" value="Unassembled WGS sequence"/>
</dbReference>
<dbReference type="AlphaFoldDB" id="A0A8E2F2D4"/>
<evidence type="ECO:0000313" key="3">
    <source>
        <dbReference type="Proteomes" id="UP000250140"/>
    </source>
</evidence>
<reference evidence="2 3" key="1">
    <citation type="journal article" date="2016" name="Nat. Commun.">
        <title>Ectomycorrhizal ecology is imprinted in the genome of the dominant symbiotic fungus Cenococcum geophilum.</title>
        <authorList>
            <consortium name="DOE Joint Genome Institute"/>
            <person name="Peter M."/>
            <person name="Kohler A."/>
            <person name="Ohm R.A."/>
            <person name="Kuo A."/>
            <person name="Krutzmann J."/>
            <person name="Morin E."/>
            <person name="Arend M."/>
            <person name="Barry K.W."/>
            <person name="Binder M."/>
            <person name="Choi C."/>
            <person name="Clum A."/>
            <person name="Copeland A."/>
            <person name="Grisel N."/>
            <person name="Haridas S."/>
            <person name="Kipfer T."/>
            <person name="LaButti K."/>
            <person name="Lindquist E."/>
            <person name="Lipzen A."/>
            <person name="Maire R."/>
            <person name="Meier B."/>
            <person name="Mihaltcheva S."/>
            <person name="Molinier V."/>
            <person name="Murat C."/>
            <person name="Poggeler S."/>
            <person name="Quandt C.A."/>
            <person name="Sperisen C."/>
            <person name="Tritt A."/>
            <person name="Tisserant E."/>
            <person name="Crous P.W."/>
            <person name="Henrissat B."/>
            <person name="Nehls U."/>
            <person name="Egli S."/>
            <person name="Spatafora J.W."/>
            <person name="Grigoriev I.V."/>
            <person name="Martin F.M."/>
        </authorList>
    </citation>
    <scope>NUCLEOTIDE SEQUENCE [LARGE SCALE GENOMIC DNA]</scope>
    <source>
        <strain evidence="2 3">CBS 207.34</strain>
    </source>
</reference>